<dbReference type="PANTHER" id="PTHR23416:SF78">
    <property type="entry name" value="LIPOPOLYSACCHARIDE BIOSYNTHESIS O-ACETYL TRANSFERASE WBBJ-RELATED"/>
    <property type="match status" value="1"/>
</dbReference>
<keyword evidence="1" id="KW-0808">Transferase</keyword>
<dbReference type="Proteomes" id="UP000515292">
    <property type="component" value="Chromosome"/>
</dbReference>
<dbReference type="RefSeq" id="WP_182294913.1">
    <property type="nucleotide sequence ID" value="NZ_CP059851.1"/>
</dbReference>
<dbReference type="CDD" id="cd03349">
    <property type="entry name" value="LbH_XAT"/>
    <property type="match status" value="1"/>
</dbReference>
<evidence type="ECO:0000313" key="1">
    <source>
        <dbReference type="EMBL" id="QMW22068.1"/>
    </source>
</evidence>
<dbReference type="InterPro" id="IPR051159">
    <property type="entry name" value="Hexapeptide_acetyltransf"/>
</dbReference>
<reference evidence="1 2" key="1">
    <citation type="submission" date="2020-07" db="EMBL/GenBank/DDBJ databases">
        <title>Complete genome sequence for Sandaracinobacter sp. M6.</title>
        <authorList>
            <person name="Tang Y."/>
            <person name="Liu Q."/>
            <person name="Guo Z."/>
            <person name="Lei P."/>
            <person name="Huang B."/>
        </authorList>
    </citation>
    <scope>NUCLEOTIDE SEQUENCE [LARGE SCALE GENOMIC DNA]</scope>
    <source>
        <strain evidence="1 2">M6</strain>
    </source>
</reference>
<dbReference type="InterPro" id="IPR011004">
    <property type="entry name" value="Trimer_LpxA-like_sf"/>
</dbReference>
<sequence>MSLIDSLAYQLKLRRLRRNEYESMPLRRWFARDFGVEVGLYSYGCFDRWRVPARTRIGRWCSFAPTARVVDANHLLGALSTHPFLYDPAFGVATTSHIDPPWLVIEDDVWLGHNVTVTPGCKFIGRGAVIGAGAVVTQDVPAYSIVAGLPAKPLRMRFDPGVIAAIEASRWWLLDRAGLAALVRRDPDLVYHPSAAALARLKVAA</sequence>
<evidence type="ECO:0000313" key="2">
    <source>
        <dbReference type="Proteomes" id="UP000515292"/>
    </source>
</evidence>
<dbReference type="SUPFAM" id="SSF51161">
    <property type="entry name" value="Trimeric LpxA-like enzymes"/>
    <property type="match status" value="1"/>
</dbReference>
<gene>
    <name evidence="1" type="ORF">H3309_11910</name>
</gene>
<protein>
    <submittedName>
        <fullName evidence="1">CatB-related O-acetyltransferase</fullName>
    </submittedName>
</protein>
<name>A0A7G5IFC6_9SPHN</name>
<organism evidence="1 2">
    <name type="scientific">Sandaracinobacteroides saxicola</name>
    <dbReference type="NCBI Taxonomy" id="2759707"/>
    <lineage>
        <taxon>Bacteria</taxon>
        <taxon>Pseudomonadati</taxon>
        <taxon>Pseudomonadota</taxon>
        <taxon>Alphaproteobacteria</taxon>
        <taxon>Sphingomonadales</taxon>
        <taxon>Sphingosinicellaceae</taxon>
        <taxon>Sandaracinobacteroides</taxon>
    </lineage>
</organism>
<dbReference type="AlphaFoldDB" id="A0A7G5IFC6"/>
<accession>A0A7G5IFC6</accession>
<proteinExistence type="predicted"/>
<dbReference type="GO" id="GO:0016740">
    <property type="term" value="F:transferase activity"/>
    <property type="evidence" value="ECO:0007669"/>
    <property type="project" value="UniProtKB-KW"/>
</dbReference>
<dbReference type="Gene3D" id="2.160.10.10">
    <property type="entry name" value="Hexapeptide repeat proteins"/>
    <property type="match status" value="1"/>
</dbReference>
<keyword evidence="2" id="KW-1185">Reference proteome</keyword>
<dbReference type="InterPro" id="IPR001451">
    <property type="entry name" value="Hexapep"/>
</dbReference>
<dbReference type="KEGG" id="sand:H3309_11910"/>
<dbReference type="PANTHER" id="PTHR23416">
    <property type="entry name" value="SIALIC ACID SYNTHASE-RELATED"/>
    <property type="match status" value="1"/>
</dbReference>
<dbReference type="EMBL" id="CP059851">
    <property type="protein sequence ID" value="QMW22068.1"/>
    <property type="molecule type" value="Genomic_DNA"/>
</dbReference>
<dbReference type="Pfam" id="PF00132">
    <property type="entry name" value="Hexapep"/>
    <property type="match status" value="1"/>
</dbReference>